<organism evidence="2">
    <name type="scientific">Streptomyces sp. NBC_00119</name>
    <dbReference type="NCBI Taxonomy" id="2975659"/>
    <lineage>
        <taxon>Bacteria</taxon>
        <taxon>Bacillati</taxon>
        <taxon>Actinomycetota</taxon>
        <taxon>Actinomycetes</taxon>
        <taxon>Kitasatosporales</taxon>
        <taxon>Streptomycetaceae</taxon>
        <taxon>Streptomyces</taxon>
    </lineage>
</organism>
<feature type="region of interest" description="Disordered" evidence="1">
    <location>
        <begin position="130"/>
        <end position="161"/>
    </location>
</feature>
<evidence type="ECO:0000256" key="1">
    <source>
        <dbReference type="SAM" id="MobiDB-lite"/>
    </source>
</evidence>
<gene>
    <name evidence="2" type="ORF">OHU69_49955</name>
</gene>
<dbReference type="AlphaFoldDB" id="A0AAU1UMC9"/>
<evidence type="ECO:0008006" key="3">
    <source>
        <dbReference type="Google" id="ProtNLM"/>
    </source>
</evidence>
<sequence>MREAVAFLIRSREIRPDSSAGPVDFVLHDVDCEGRARELAAALHAALYGDLEPLERIKAETAAYFRALDERATLRYRFRGADEESGLWYFEAVPDRGELVAIKQAKPTSAGQLHRYSWEHLEDEHGFLTDQAMDPEEDPLEAIGPKSSSGCGAGEGAGQPL</sequence>
<accession>A0AAU1UMC9</accession>
<protein>
    <recommendedName>
        <fullName evidence="3">DUF695 domain-containing protein</fullName>
    </recommendedName>
</protein>
<dbReference type="EMBL" id="CP108195">
    <property type="protein sequence ID" value="WTS18379.1"/>
    <property type="molecule type" value="Genomic_DNA"/>
</dbReference>
<feature type="compositionally biased region" description="Gly residues" evidence="1">
    <location>
        <begin position="151"/>
        <end position="161"/>
    </location>
</feature>
<proteinExistence type="predicted"/>
<evidence type="ECO:0000313" key="2">
    <source>
        <dbReference type="EMBL" id="WTS18379.1"/>
    </source>
</evidence>
<name>A0AAU1UMC9_9ACTN</name>
<reference evidence="2" key="1">
    <citation type="submission" date="2022-10" db="EMBL/GenBank/DDBJ databases">
        <title>The complete genomes of actinobacterial strains from the NBC collection.</title>
        <authorList>
            <person name="Joergensen T.S."/>
            <person name="Alvarez Arevalo M."/>
            <person name="Sterndorff E.B."/>
            <person name="Faurdal D."/>
            <person name="Vuksanovic O."/>
            <person name="Mourched A.-S."/>
            <person name="Charusanti P."/>
            <person name="Shaw S."/>
            <person name="Blin K."/>
            <person name="Weber T."/>
        </authorList>
    </citation>
    <scope>NUCLEOTIDE SEQUENCE</scope>
    <source>
        <strain evidence="2">NBC_00119</strain>
    </source>
</reference>